<accession>A0ABN7RYK5</accession>
<keyword evidence="3" id="KW-1185">Reference proteome</keyword>
<keyword evidence="1" id="KW-0472">Membrane</keyword>
<name>A0ABN7RYK5_OIKDI</name>
<sequence length="115" mass="12727">MFILQNATAAFEAPEIYGDDTIFEGKSVPFMAFVVILALVGIVLGLKGCKIWMEDVEIATTEATVTPAKQPLTAKISGFNPLYKDPSIEHIVGSSVPEKLPFYEEEEFYPQVIRN</sequence>
<proteinExistence type="predicted"/>
<evidence type="ECO:0000313" key="2">
    <source>
        <dbReference type="EMBL" id="CAG5083972.1"/>
    </source>
</evidence>
<evidence type="ECO:0000256" key="1">
    <source>
        <dbReference type="SAM" id="Phobius"/>
    </source>
</evidence>
<dbReference type="Proteomes" id="UP001158576">
    <property type="component" value="Chromosome PAR"/>
</dbReference>
<keyword evidence="1" id="KW-1133">Transmembrane helix</keyword>
<feature type="transmembrane region" description="Helical" evidence="1">
    <location>
        <begin position="28"/>
        <end position="46"/>
    </location>
</feature>
<gene>
    <name evidence="2" type="ORF">OKIOD_LOCUS2071</name>
</gene>
<organism evidence="2 3">
    <name type="scientific">Oikopleura dioica</name>
    <name type="common">Tunicate</name>
    <dbReference type="NCBI Taxonomy" id="34765"/>
    <lineage>
        <taxon>Eukaryota</taxon>
        <taxon>Metazoa</taxon>
        <taxon>Chordata</taxon>
        <taxon>Tunicata</taxon>
        <taxon>Appendicularia</taxon>
        <taxon>Copelata</taxon>
        <taxon>Oikopleuridae</taxon>
        <taxon>Oikopleura</taxon>
    </lineage>
</organism>
<protein>
    <submittedName>
        <fullName evidence="2">Oidioi.mRNA.OKI2018_I69.PAR.g10513.t1.cds</fullName>
    </submittedName>
</protein>
<evidence type="ECO:0000313" key="3">
    <source>
        <dbReference type="Proteomes" id="UP001158576"/>
    </source>
</evidence>
<dbReference type="EMBL" id="OU015568">
    <property type="protein sequence ID" value="CAG5083972.1"/>
    <property type="molecule type" value="Genomic_DNA"/>
</dbReference>
<reference evidence="2 3" key="1">
    <citation type="submission" date="2021-04" db="EMBL/GenBank/DDBJ databases">
        <authorList>
            <person name="Bliznina A."/>
        </authorList>
    </citation>
    <scope>NUCLEOTIDE SEQUENCE [LARGE SCALE GENOMIC DNA]</scope>
</reference>
<keyword evidence="1" id="KW-0812">Transmembrane</keyword>